<protein>
    <recommendedName>
        <fullName evidence="3">Heterokaryon incompatibility domain-containing protein</fullName>
    </recommendedName>
</protein>
<evidence type="ECO:0008006" key="3">
    <source>
        <dbReference type="Google" id="ProtNLM"/>
    </source>
</evidence>
<organism evidence="1 2">
    <name type="scientific">Ophiobolus disseminans</name>
    <dbReference type="NCBI Taxonomy" id="1469910"/>
    <lineage>
        <taxon>Eukaryota</taxon>
        <taxon>Fungi</taxon>
        <taxon>Dikarya</taxon>
        <taxon>Ascomycota</taxon>
        <taxon>Pezizomycotina</taxon>
        <taxon>Dothideomycetes</taxon>
        <taxon>Pleosporomycetidae</taxon>
        <taxon>Pleosporales</taxon>
        <taxon>Pleosporineae</taxon>
        <taxon>Phaeosphaeriaceae</taxon>
        <taxon>Ophiobolus</taxon>
    </lineage>
</organism>
<dbReference type="PANTHER" id="PTHR39596:SF3">
    <property type="entry name" value="HETEROKARYON INCOMPATIBILITY DOMAIN-CONTAINING PROTEIN"/>
    <property type="match status" value="1"/>
</dbReference>
<evidence type="ECO:0000313" key="2">
    <source>
        <dbReference type="Proteomes" id="UP000799424"/>
    </source>
</evidence>
<dbReference type="Proteomes" id="UP000799424">
    <property type="component" value="Unassembled WGS sequence"/>
</dbReference>
<keyword evidence="2" id="KW-1185">Reference proteome</keyword>
<proteinExistence type="predicted"/>
<dbReference type="AlphaFoldDB" id="A0A6A6ZY19"/>
<dbReference type="PANTHER" id="PTHR39596">
    <property type="match status" value="1"/>
</dbReference>
<dbReference type="EMBL" id="MU006227">
    <property type="protein sequence ID" value="KAF2825588.1"/>
    <property type="molecule type" value="Genomic_DNA"/>
</dbReference>
<name>A0A6A6ZY19_9PLEO</name>
<accession>A0A6A6ZY19</accession>
<dbReference type="OrthoDB" id="3940282at2759"/>
<sequence>MRDGHVFLKIRGVEFVKAAFAGSDVGHERYVASFENCGDFSYPWTDCGAFAFVGIRPNMEALVVLVISMQGSTAPFAITVFVALACVSAIDHAEIIETRRVSLDHQRSRLSDTPSRVVKSFFDCRKSPFQSPQTVRLLAVQCWKLTKPGKASRFIAILHGRAQEWNLQYLGTVNWRKVLHHIFWTPPPLEDCAAFLQSWLWFGTLRRVCEIVGLTFRPGDSLSVTSENGSPPIYLSTKHLHRCFWYWLAAQSQISGSARQQQVYDIEECIQGVYAVLGRYSVLSTPGVSCRLQAQEFGEYVLDDEDTHILLAITVLAEAIDTAKDDVYRGLDLNSFSWTESLSVRQWLLEGGWCPNELTWLVNNFTISRVQALLFLCTIDRTCLGKDHSRCSITQCHFGKIDYNTYRPDHAVEGCDCADVSLSIEDDKKIGVMLRRGETPLIDIQVGPEGTRCVLHSTHPEMPHPTFVAISHVWSDRLGNLRENSLPACQLKRLQRYVSALYPTTQSAVQFWIDTMFIPRAMELRRLAINGMRSVYETAHKVLVLDRS</sequence>
<evidence type="ECO:0000313" key="1">
    <source>
        <dbReference type="EMBL" id="KAF2825588.1"/>
    </source>
</evidence>
<reference evidence="1" key="1">
    <citation type="journal article" date="2020" name="Stud. Mycol.">
        <title>101 Dothideomycetes genomes: a test case for predicting lifestyles and emergence of pathogens.</title>
        <authorList>
            <person name="Haridas S."/>
            <person name="Albert R."/>
            <person name="Binder M."/>
            <person name="Bloem J."/>
            <person name="Labutti K."/>
            <person name="Salamov A."/>
            <person name="Andreopoulos B."/>
            <person name="Baker S."/>
            <person name="Barry K."/>
            <person name="Bills G."/>
            <person name="Bluhm B."/>
            <person name="Cannon C."/>
            <person name="Castanera R."/>
            <person name="Culley D."/>
            <person name="Daum C."/>
            <person name="Ezra D."/>
            <person name="Gonzalez J."/>
            <person name="Henrissat B."/>
            <person name="Kuo A."/>
            <person name="Liang C."/>
            <person name="Lipzen A."/>
            <person name="Lutzoni F."/>
            <person name="Magnuson J."/>
            <person name="Mondo S."/>
            <person name="Nolan M."/>
            <person name="Ohm R."/>
            <person name="Pangilinan J."/>
            <person name="Park H.-J."/>
            <person name="Ramirez L."/>
            <person name="Alfaro M."/>
            <person name="Sun H."/>
            <person name="Tritt A."/>
            <person name="Yoshinaga Y."/>
            <person name="Zwiers L.-H."/>
            <person name="Turgeon B."/>
            <person name="Goodwin S."/>
            <person name="Spatafora J."/>
            <person name="Crous P."/>
            <person name="Grigoriev I."/>
        </authorList>
    </citation>
    <scope>NUCLEOTIDE SEQUENCE</scope>
    <source>
        <strain evidence="1">CBS 113818</strain>
    </source>
</reference>
<gene>
    <name evidence="1" type="ORF">CC86DRAFT_382620</name>
</gene>